<accession>A0A7X6L9D7</accession>
<proteinExistence type="predicted"/>
<evidence type="ECO:0000313" key="1">
    <source>
        <dbReference type="EMBL" id="NKY30271.1"/>
    </source>
</evidence>
<organism evidence="1 2">
    <name type="scientific">Nocardia gamkensis</name>
    <dbReference type="NCBI Taxonomy" id="352869"/>
    <lineage>
        <taxon>Bacteria</taxon>
        <taxon>Bacillati</taxon>
        <taxon>Actinomycetota</taxon>
        <taxon>Actinomycetes</taxon>
        <taxon>Mycobacteriales</taxon>
        <taxon>Nocardiaceae</taxon>
        <taxon>Nocardia</taxon>
    </lineage>
</organism>
<reference evidence="1 2" key="1">
    <citation type="submission" date="2020-04" db="EMBL/GenBank/DDBJ databases">
        <title>MicrobeNet Type strains.</title>
        <authorList>
            <person name="Nicholson A.C."/>
        </authorList>
    </citation>
    <scope>NUCLEOTIDE SEQUENCE [LARGE SCALE GENOMIC DNA]</scope>
    <source>
        <strain evidence="1 2">DSM 44956</strain>
    </source>
</reference>
<evidence type="ECO:0000313" key="2">
    <source>
        <dbReference type="Proteomes" id="UP000540698"/>
    </source>
</evidence>
<dbReference type="EMBL" id="JAAXOS010000017">
    <property type="protein sequence ID" value="NKY30271.1"/>
    <property type="molecule type" value="Genomic_DNA"/>
</dbReference>
<keyword evidence="2" id="KW-1185">Reference proteome</keyword>
<sequence length="65" mass="6342">MSGSGAQSPVGVSVPRAPEVLAAGVQGAASREVGLLPVAAEGPRRLRAVTPGVAPFAGVVPLQEV</sequence>
<gene>
    <name evidence="1" type="ORF">HGB38_29250</name>
</gene>
<dbReference type="Proteomes" id="UP000540698">
    <property type="component" value="Unassembled WGS sequence"/>
</dbReference>
<protein>
    <submittedName>
        <fullName evidence="1">Lytic transglycosylase</fullName>
    </submittedName>
</protein>
<dbReference type="AlphaFoldDB" id="A0A7X6L9D7"/>
<feature type="non-terminal residue" evidence="1">
    <location>
        <position position="65"/>
    </location>
</feature>
<comment type="caution">
    <text evidence="1">The sequence shown here is derived from an EMBL/GenBank/DDBJ whole genome shotgun (WGS) entry which is preliminary data.</text>
</comment>
<name>A0A7X6L9D7_9NOCA</name>